<name>A0A6C0ARL0_9ZZZZ</name>
<dbReference type="EMBL" id="MN740761">
    <property type="protein sequence ID" value="QHS81905.1"/>
    <property type="molecule type" value="Genomic_DNA"/>
</dbReference>
<organism evidence="2">
    <name type="scientific">viral metagenome</name>
    <dbReference type="NCBI Taxonomy" id="1070528"/>
    <lineage>
        <taxon>unclassified sequences</taxon>
        <taxon>metagenomes</taxon>
        <taxon>organismal metagenomes</taxon>
    </lineage>
</organism>
<dbReference type="AlphaFoldDB" id="A0A6C0ARL0"/>
<reference evidence="2" key="1">
    <citation type="journal article" date="2020" name="Nature">
        <title>Giant virus diversity and host interactions through global metagenomics.</title>
        <authorList>
            <person name="Schulz F."/>
            <person name="Roux S."/>
            <person name="Paez-Espino D."/>
            <person name="Jungbluth S."/>
            <person name="Walsh D.A."/>
            <person name="Denef V.J."/>
            <person name="McMahon K.D."/>
            <person name="Konstantinidis K.T."/>
            <person name="Eloe-Fadrosh E.A."/>
            <person name="Kyrpides N.C."/>
            <person name="Woyke T."/>
        </authorList>
    </citation>
    <scope>NUCLEOTIDE SEQUENCE</scope>
    <source>
        <strain evidence="2">GVMAG-S-1101164-72</strain>
    </source>
</reference>
<evidence type="ECO:0000256" key="1">
    <source>
        <dbReference type="SAM" id="MobiDB-lite"/>
    </source>
</evidence>
<evidence type="ECO:0000313" key="2">
    <source>
        <dbReference type="EMBL" id="QHS81905.1"/>
    </source>
</evidence>
<feature type="compositionally biased region" description="Basic residues" evidence="1">
    <location>
        <begin position="154"/>
        <end position="172"/>
    </location>
</feature>
<accession>A0A6C0ARL0</accession>
<proteinExistence type="predicted"/>
<protein>
    <submittedName>
        <fullName evidence="2">Uncharacterized protein</fullName>
    </submittedName>
</protein>
<feature type="region of interest" description="Disordered" evidence="1">
    <location>
        <begin position="141"/>
        <end position="172"/>
    </location>
</feature>
<sequence length="172" mass="19247">MGSNQSTPITYNTGIQDIIKELENKKVPILKSFNEINDTVGRLKETITVKLSTGKGITKQNADALSLANSILDSLDDQLHNIENEIQSVIVYAEGIKKAETAFEIAKSREVKGVRRNSRVQLPKSSISVLNPNATRSIFNPFPSRQIPTGIQGGRRKSKKVRSKRRRYTIRK</sequence>